<evidence type="ECO:0000256" key="4">
    <source>
        <dbReference type="ARBA" id="ARBA00022605"/>
    </source>
</evidence>
<feature type="binding site" evidence="9">
    <location>
        <position position="49"/>
    </location>
    <ligand>
        <name>NADP(+)</name>
        <dbReference type="ChEBI" id="CHEBI:58349"/>
    </ligand>
</feature>
<comment type="catalytic activity">
    <reaction evidence="9">
        <text>(2R,3R)-2,3-dihydroxy-3-methylpentanoate + NADP(+) = (S)-2-ethyl-2-hydroxy-3-oxobutanoate + NADPH + H(+)</text>
        <dbReference type="Rhea" id="RHEA:13493"/>
        <dbReference type="ChEBI" id="CHEBI:15378"/>
        <dbReference type="ChEBI" id="CHEBI:49256"/>
        <dbReference type="ChEBI" id="CHEBI:49258"/>
        <dbReference type="ChEBI" id="CHEBI:57783"/>
        <dbReference type="ChEBI" id="CHEBI:58349"/>
        <dbReference type="EC" id="1.1.1.86"/>
    </reaction>
</comment>
<organism evidence="13 14">
    <name type="scientific">Sulfobacillus benefaciens</name>
    <dbReference type="NCBI Taxonomy" id="453960"/>
    <lineage>
        <taxon>Bacteria</taxon>
        <taxon>Bacillati</taxon>
        <taxon>Bacillota</taxon>
        <taxon>Clostridia</taxon>
        <taxon>Eubacteriales</taxon>
        <taxon>Clostridiales Family XVII. Incertae Sedis</taxon>
        <taxon>Sulfobacillus</taxon>
    </lineage>
</organism>
<name>A0A2T2X307_9FIRM</name>
<feature type="domain" description="KARI N-terminal Rossmann" evidence="11">
    <location>
        <begin position="3"/>
        <end position="182"/>
    </location>
</feature>
<evidence type="ECO:0000256" key="10">
    <source>
        <dbReference type="PROSITE-ProRule" id="PRU01198"/>
    </source>
</evidence>
<dbReference type="GO" id="GO:0009097">
    <property type="term" value="P:isoleucine biosynthetic process"/>
    <property type="evidence" value="ECO:0007669"/>
    <property type="project" value="UniProtKB-UniRule"/>
</dbReference>
<feature type="binding site" evidence="9 10">
    <location>
        <position position="191"/>
    </location>
    <ligand>
        <name>Mg(2+)</name>
        <dbReference type="ChEBI" id="CHEBI:18420"/>
        <label>2</label>
    </ligand>
</feature>
<keyword evidence="9" id="KW-0521">NADP</keyword>
<dbReference type="EMBL" id="PXYT01000018">
    <property type="protein sequence ID" value="PSR28881.1"/>
    <property type="molecule type" value="Genomic_DNA"/>
</dbReference>
<dbReference type="EC" id="1.1.1.86" evidence="9"/>
<dbReference type="PANTHER" id="PTHR21371:SF1">
    <property type="entry name" value="KETOL-ACID REDUCTOISOMERASE, MITOCHONDRIAL"/>
    <property type="match status" value="1"/>
</dbReference>
<dbReference type="GO" id="GO:0016853">
    <property type="term" value="F:isomerase activity"/>
    <property type="evidence" value="ECO:0007669"/>
    <property type="project" value="UniProtKB-KW"/>
</dbReference>
<dbReference type="Pfam" id="PF07991">
    <property type="entry name" value="KARI_N"/>
    <property type="match status" value="1"/>
</dbReference>
<comment type="caution">
    <text evidence="13">The sequence shown here is derived from an EMBL/GenBank/DDBJ whole genome shotgun (WGS) entry which is preliminary data.</text>
</comment>
<dbReference type="NCBIfam" id="NF004017">
    <property type="entry name" value="PRK05479.1"/>
    <property type="match status" value="1"/>
</dbReference>
<proteinExistence type="inferred from homology"/>
<dbReference type="GO" id="GO:0050661">
    <property type="term" value="F:NADP binding"/>
    <property type="evidence" value="ECO:0007669"/>
    <property type="project" value="InterPro"/>
</dbReference>
<dbReference type="GO" id="GO:0000287">
    <property type="term" value="F:magnesium ion binding"/>
    <property type="evidence" value="ECO:0007669"/>
    <property type="project" value="UniProtKB-UniRule"/>
</dbReference>
<dbReference type="InterPro" id="IPR008927">
    <property type="entry name" value="6-PGluconate_DH-like_C_sf"/>
</dbReference>
<feature type="binding site" evidence="9">
    <location>
        <position position="53"/>
    </location>
    <ligand>
        <name>NADP(+)</name>
        <dbReference type="ChEBI" id="CHEBI:58349"/>
    </ligand>
</feature>
<dbReference type="GO" id="GO:0009099">
    <property type="term" value="P:L-valine biosynthetic process"/>
    <property type="evidence" value="ECO:0007669"/>
    <property type="project" value="UniProtKB-UniRule"/>
</dbReference>
<dbReference type="GO" id="GO:0004455">
    <property type="term" value="F:ketol-acid reductoisomerase activity"/>
    <property type="evidence" value="ECO:0007669"/>
    <property type="project" value="UniProtKB-UniRule"/>
</dbReference>
<feature type="active site" evidence="9">
    <location>
        <position position="108"/>
    </location>
</feature>
<reference evidence="13 14" key="1">
    <citation type="journal article" date="2014" name="BMC Genomics">
        <title>Comparison of environmental and isolate Sulfobacillus genomes reveals diverse carbon, sulfur, nitrogen, and hydrogen metabolisms.</title>
        <authorList>
            <person name="Justice N.B."/>
            <person name="Norman A."/>
            <person name="Brown C.T."/>
            <person name="Singh A."/>
            <person name="Thomas B.C."/>
            <person name="Banfield J.F."/>
        </authorList>
    </citation>
    <scope>NUCLEOTIDE SEQUENCE [LARGE SCALE GENOMIC DNA]</scope>
    <source>
        <strain evidence="13">AMDSBA1</strain>
    </source>
</reference>
<dbReference type="InterPro" id="IPR013023">
    <property type="entry name" value="KARI"/>
</dbReference>
<sequence length="345" mass="37837">MNAKLYYDDNADLRWLAGKTVAIIGYGSQGHAHALNLRESGVHVIIGIRPGHSRDRAEEQGFQTMDVKEAAEAADVVQILTPDHLQGSLYEESIKPGLKPGNAIAFAHGFAIRYKQIVPPDDVDVFMVAPKAPGHLVRRLYVEGQGTPALVAVDQDATGHALDVALAYAKGIGATRAGVLQTTFAEETETDLFGEQTVLCGGVTQLIQSGFETLVEAGYQPEIAYFETLHEMKLIVDLIYEGGMSAMWYSVSDTAEFGGLTVGKRIVTEETKKEMARVLKEIQDGTFAKKWMTENAKGRPEFNRLREEARQHPVEGIGRELRSMMSWLKPSVEEEDGVSSKEGKS</sequence>
<dbReference type="Gene3D" id="3.40.50.720">
    <property type="entry name" value="NAD(P)-binding Rossmann-like Domain"/>
    <property type="match status" value="1"/>
</dbReference>
<keyword evidence="13" id="KW-0413">Isomerase</keyword>
<dbReference type="FunFam" id="3.40.50.720:FF:000023">
    <property type="entry name" value="Ketol-acid reductoisomerase (NADP(+))"/>
    <property type="match status" value="1"/>
</dbReference>
<feature type="domain" description="KARI C-terminal knotted" evidence="12">
    <location>
        <begin position="183"/>
        <end position="328"/>
    </location>
</feature>
<evidence type="ECO:0000256" key="1">
    <source>
        <dbReference type="ARBA" id="ARBA00004864"/>
    </source>
</evidence>
<comment type="function">
    <text evidence="9">Involved in the biosynthesis of branched-chain amino acids (BCAA). Catalyzes an alkyl-migration followed by a ketol-acid reduction of (S)-2-acetolactate (S2AL) to yield (R)-2,3-dihydroxy-isovalerate. In the isomerase reaction, S2AL is rearranged via a Mg-dependent methyl migration to produce 3-hydroxy-3-methyl-2-ketobutyrate (HMKB). In the reductase reaction, this 2-ketoacid undergoes a metal-dependent reduction by NADPH to yield (R)-2,3-dihydroxy-isovalerate.</text>
</comment>
<dbReference type="NCBIfam" id="NF009940">
    <property type="entry name" value="PRK13403.1"/>
    <property type="match status" value="1"/>
</dbReference>
<dbReference type="PANTHER" id="PTHR21371">
    <property type="entry name" value="KETOL-ACID REDUCTOISOMERASE, MITOCHONDRIAL"/>
    <property type="match status" value="1"/>
</dbReference>
<keyword evidence="8 9" id="KW-0100">Branched-chain amino acid biosynthesis</keyword>
<dbReference type="PROSITE" id="PS51851">
    <property type="entry name" value="KARI_C"/>
    <property type="match status" value="1"/>
</dbReference>
<evidence type="ECO:0000256" key="8">
    <source>
        <dbReference type="ARBA" id="ARBA00023304"/>
    </source>
</evidence>
<dbReference type="UniPathway" id="UPA00047">
    <property type="reaction ID" value="UER00056"/>
</dbReference>
<keyword evidence="6 9" id="KW-0460">Magnesium</keyword>
<comment type="caution">
    <text evidence="9">Lacks conserved residue(s) required for the propagation of feature annotation.</text>
</comment>
<dbReference type="Proteomes" id="UP000242699">
    <property type="component" value="Unassembled WGS sequence"/>
</dbReference>
<keyword evidence="4 9" id="KW-0028">Amino-acid biosynthesis</keyword>
<dbReference type="SUPFAM" id="SSF51735">
    <property type="entry name" value="NAD(P)-binding Rossmann-fold domains"/>
    <property type="match status" value="1"/>
</dbReference>
<feature type="binding site" evidence="9">
    <location>
        <begin position="26"/>
        <end position="29"/>
    </location>
    <ligand>
        <name>NADP(+)</name>
        <dbReference type="ChEBI" id="CHEBI:58349"/>
    </ligand>
</feature>
<dbReference type="GO" id="GO:0005829">
    <property type="term" value="C:cytosol"/>
    <property type="evidence" value="ECO:0007669"/>
    <property type="project" value="TreeGrafter"/>
</dbReference>
<feature type="binding site" evidence="9 10">
    <location>
        <position position="191"/>
    </location>
    <ligand>
        <name>Mg(2+)</name>
        <dbReference type="ChEBI" id="CHEBI:18420"/>
        <label>1</label>
    </ligand>
</feature>
<evidence type="ECO:0000259" key="12">
    <source>
        <dbReference type="PROSITE" id="PS51851"/>
    </source>
</evidence>
<evidence type="ECO:0000313" key="13">
    <source>
        <dbReference type="EMBL" id="PSR28881.1"/>
    </source>
</evidence>
<feature type="binding site" evidence="9 10">
    <location>
        <position position="227"/>
    </location>
    <ligand>
        <name>Mg(2+)</name>
        <dbReference type="ChEBI" id="CHEBI:18420"/>
        <label>2</label>
    </ligand>
</feature>
<dbReference type="HAMAP" id="MF_00435">
    <property type="entry name" value="IlvC"/>
    <property type="match status" value="1"/>
</dbReference>
<comment type="pathway">
    <text evidence="2 9">Amino-acid biosynthesis; L-isoleucine biosynthesis; L-isoleucine from 2-oxobutanoate: step 2/4.</text>
</comment>
<evidence type="ECO:0000256" key="2">
    <source>
        <dbReference type="ARBA" id="ARBA00004885"/>
    </source>
</evidence>
<feature type="binding site" evidence="9">
    <location>
        <position position="134"/>
    </location>
    <ligand>
        <name>NADP(+)</name>
        <dbReference type="ChEBI" id="CHEBI:58349"/>
    </ligand>
</feature>
<dbReference type="SUPFAM" id="SSF48179">
    <property type="entry name" value="6-phosphogluconate dehydrogenase C-terminal domain-like"/>
    <property type="match status" value="1"/>
</dbReference>
<gene>
    <name evidence="9" type="primary">ilvC</name>
    <name evidence="13" type="ORF">C7B43_09370</name>
</gene>
<dbReference type="InterPro" id="IPR013116">
    <property type="entry name" value="KARI_N"/>
</dbReference>
<comment type="similarity">
    <text evidence="3 9 10">Belongs to the ketol-acid reductoisomerase family.</text>
</comment>
<protein>
    <recommendedName>
        <fullName evidence="9">Ketol-acid reductoisomerase (NADP(+))</fullName>
        <shortName evidence="9">KARI</shortName>
        <ecNumber evidence="9">1.1.1.86</ecNumber>
    </recommendedName>
    <alternativeName>
        <fullName evidence="9">Acetohydroxy-acid isomeroreductase</fullName>
        <shortName evidence="9">AHIR</shortName>
    </alternativeName>
    <alternativeName>
        <fullName evidence="9">Alpha-keto-beta-hydroxylacyl reductoisomerase</fullName>
    </alternativeName>
</protein>
<feature type="binding site" evidence="9 10">
    <location>
        <position position="252"/>
    </location>
    <ligand>
        <name>substrate</name>
    </ligand>
</feature>
<keyword evidence="7 9" id="KW-0560">Oxidoreductase</keyword>
<dbReference type="PIRSF" id="PIRSF000116">
    <property type="entry name" value="IlvC_gammaproteo"/>
    <property type="match status" value="1"/>
</dbReference>
<evidence type="ECO:0000256" key="5">
    <source>
        <dbReference type="ARBA" id="ARBA00022723"/>
    </source>
</evidence>
<feature type="binding site" evidence="9 10">
    <location>
        <position position="231"/>
    </location>
    <ligand>
        <name>Mg(2+)</name>
        <dbReference type="ChEBI" id="CHEBI:18420"/>
        <label>2</label>
    </ligand>
</feature>
<dbReference type="AlphaFoldDB" id="A0A2T2X307"/>
<dbReference type="InterPro" id="IPR014359">
    <property type="entry name" value="KARI_prok"/>
</dbReference>
<dbReference type="InterPro" id="IPR000506">
    <property type="entry name" value="KARI_C"/>
</dbReference>
<evidence type="ECO:0000256" key="7">
    <source>
        <dbReference type="ARBA" id="ARBA00023002"/>
    </source>
</evidence>
<comment type="cofactor">
    <cofactor evidence="9">
        <name>Mg(2+)</name>
        <dbReference type="ChEBI" id="CHEBI:18420"/>
    </cofactor>
    <text evidence="9">Binds 2 magnesium ions per subunit.</text>
</comment>
<dbReference type="InterPro" id="IPR036291">
    <property type="entry name" value="NAD(P)-bd_dom_sf"/>
</dbReference>
<dbReference type="NCBIfam" id="TIGR00465">
    <property type="entry name" value="ilvC"/>
    <property type="match status" value="1"/>
</dbReference>
<evidence type="ECO:0000256" key="3">
    <source>
        <dbReference type="ARBA" id="ARBA00010318"/>
    </source>
</evidence>
<comment type="catalytic activity">
    <reaction evidence="9">
        <text>(2R)-2,3-dihydroxy-3-methylbutanoate + NADP(+) = (2S)-2-acetolactate + NADPH + H(+)</text>
        <dbReference type="Rhea" id="RHEA:22068"/>
        <dbReference type="ChEBI" id="CHEBI:15378"/>
        <dbReference type="ChEBI" id="CHEBI:49072"/>
        <dbReference type="ChEBI" id="CHEBI:57783"/>
        <dbReference type="ChEBI" id="CHEBI:58349"/>
        <dbReference type="ChEBI" id="CHEBI:58476"/>
        <dbReference type="EC" id="1.1.1.86"/>
    </reaction>
</comment>
<keyword evidence="5 9" id="KW-0479">Metal-binding</keyword>
<dbReference type="UniPathway" id="UPA00049">
    <property type="reaction ID" value="UER00060"/>
</dbReference>
<evidence type="ECO:0000313" key="14">
    <source>
        <dbReference type="Proteomes" id="UP000242699"/>
    </source>
</evidence>
<dbReference type="PROSITE" id="PS51850">
    <property type="entry name" value="KARI_N"/>
    <property type="match status" value="1"/>
</dbReference>
<accession>A0A2T2X307</accession>
<evidence type="ECO:0000259" key="11">
    <source>
        <dbReference type="PROSITE" id="PS51850"/>
    </source>
</evidence>
<evidence type="ECO:0000256" key="9">
    <source>
        <dbReference type="HAMAP-Rule" id="MF_00435"/>
    </source>
</evidence>
<dbReference type="Gene3D" id="6.10.240.10">
    <property type="match status" value="1"/>
</dbReference>
<comment type="pathway">
    <text evidence="1 9">Amino-acid biosynthesis; L-valine biosynthesis; L-valine from pyruvate: step 2/4.</text>
</comment>
<feature type="binding site" evidence="9 10">
    <location>
        <position position="195"/>
    </location>
    <ligand>
        <name>Mg(2+)</name>
        <dbReference type="ChEBI" id="CHEBI:18420"/>
        <label>1</label>
    </ligand>
</feature>
<evidence type="ECO:0000256" key="6">
    <source>
        <dbReference type="ARBA" id="ARBA00022842"/>
    </source>
</evidence>
<dbReference type="Pfam" id="PF01450">
    <property type="entry name" value="KARI_C"/>
    <property type="match status" value="1"/>
</dbReference>